<protein>
    <recommendedName>
        <fullName evidence="3">Metallo-beta-lactamase domain-containing protein</fullName>
    </recommendedName>
</protein>
<dbReference type="InterPro" id="IPR050114">
    <property type="entry name" value="UPF0173_UPF0282_UlaG_hydrolase"/>
</dbReference>
<reference evidence="1 2" key="1">
    <citation type="journal article" date="2016" name="Nat. Commun.">
        <title>Thousands of microbial genomes shed light on interconnected biogeochemical processes in an aquifer system.</title>
        <authorList>
            <person name="Anantharaman K."/>
            <person name="Brown C.T."/>
            <person name="Hug L.A."/>
            <person name="Sharon I."/>
            <person name="Castelle C.J."/>
            <person name="Probst A.J."/>
            <person name="Thomas B.C."/>
            <person name="Singh A."/>
            <person name="Wilkins M.J."/>
            <person name="Karaoz U."/>
            <person name="Brodie E.L."/>
            <person name="Williams K.H."/>
            <person name="Hubbard S.S."/>
            <person name="Banfield J.F."/>
        </authorList>
    </citation>
    <scope>NUCLEOTIDE SEQUENCE [LARGE SCALE GENOMIC DNA]</scope>
</reference>
<comment type="caution">
    <text evidence="1">The sequence shown here is derived from an EMBL/GenBank/DDBJ whole genome shotgun (WGS) entry which is preliminary data.</text>
</comment>
<dbReference type="InterPro" id="IPR036866">
    <property type="entry name" value="RibonucZ/Hydroxyglut_hydro"/>
</dbReference>
<dbReference type="AlphaFoldDB" id="A0A1F6FFI2"/>
<organism evidence="1 2">
    <name type="scientific">Candidatus Kaiserbacteria bacterium RIFCSPLOWO2_12_FULL_45_26</name>
    <dbReference type="NCBI Taxonomy" id="1798525"/>
    <lineage>
        <taxon>Bacteria</taxon>
        <taxon>Candidatus Kaiseribacteriota</taxon>
    </lineage>
</organism>
<dbReference type="PANTHER" id="PTHR43546:SF3">
    <property type="entry name" value="UPF0173 METAL-DEPENDENT HYDROLASE MJ1163"/>
    <property type="match status" value="1"/>
</dbReference>
<dbReference type="Pfam" id="PF13483">
    <property type="entry name" value="Lactamase_B_3"/>
    <property type="match status" value="1"/>
</dbReference>
<dbReference type="EMBL" id="MFMM01000001">
    <property type="protein sequence ID" value="OGG84618.1"/>
    <property type="molecule type" value="Genomic_DNA"/>
</dbReference>
<evidence type="ECO:0000313" key="2">
    <source>
        <dbReference type="Proteomes" id="UP000177325"/>
    </source>
</evidence>
<accession>A0A1F6FFI2</accession>
<evidence type="ECO:0008006" key="3">
    <source>
        <dbReference type="Google" id="ProtNLM"/>
    </source>
</evidence>
<name>A0A1F6FFI2_9BACT</name>
<proteinExistence type="predicted"/>
<dbReference type="SUPFAM" id="SSF56281">
    <property type="entry name" value="Metallo-hydrolase/oxidoreductase"/>
    <property type="match status" value="1"/>
</dbReference>
<dbReference type="Proteomes" id="UP000177325">
    <property type="component" value="Unassembled WGS sequence"/>
</dbReference>
<sequence>MHITKLGHCCLLIETNGKRILTDPGFLSNSQNDLSNIDIILVTHEHKDHLHTESLESILKNNPEAVVVTNSSVGKILTDLKIPYNVLEGENAAQFSEINVTACDGKHAEIVGEYGQVQNTGYFIDEKLFYPGDAYTNPGRAVPVLALPVAGPWCKVSEVIAYALEIKPGVAFPVHDAILTEAGKAITHGVVGAKLTEAGIRFVSLKEGEDIETD</sequence>
<dbReference type="STRING" id="1798525.A3G90_00835"/>
<evidence type="ECO:0000313" key="1">
    <source>
        <dbReference type="EMBL" id="OGG84618.1"/>
    </source>
</evidence>
<gene>
    <name evidence="1" type="ORF">A3G90_00835</name>
</gene>
<dbReference type="PANTHER" id="PTHR43546">
    <property type="entry name" value="UPF0173 METAL-DEPENDENT HYDROLASE MJ1163-RELATED"/>
    <property type="match status" value="1"/>
</dbReference>
<dbReference type="Gene3D" id="3.60.15.10">
    <property type="entry name" value="Ribonuclease Z/Hydroxyacylglutathione hydrolase-like"/>
    <property type="match status" value="1"/>
</dbReference>